<dbReference type="Pfam" id="PF13202">
    <property type="entry name" value="EF-hand_5"/>
    <property type="match status" value="2"/>
</dbReference>
<dbReference type="InterPro" id="IPR002048">
    <property type="entry name" value="EF_hand_dom"/>
</dbReference>
<dbReference type="Gene3D" id="1.10.238.10">
    <property type="entry name" value="EF-hand"/>
    <property type="match status" value="1"/>
</dbReference>
<dbReference type="InterPro" id="IPR011992">
    <property type="entry name" value="EF-hand-dom_pair"/>
</dbReference>
<reference evidence="4 5" key="1">
    <citation type="submission" date="2019-10" db="EMBL/GenBank/DDBJ databases">
        <title>Vibrio sp. nov. isolated from a shrimp pond.</title>
        <authorList>
            <person name="Gomez-Gil B."/>
            <person name="Enciso-Ibarra J."/>
            <person name="Enciso-Ibarra K."/>
            <person name="Bolan-Mejia C."/>
        </authorList>
    </citation>
    <scope>NUCLEOTIDE SEQUENCE [LARGE SCALE GENOMIC DNA]</scope>
    <source>
        <strain evidence="4 5">CAIM 722</strain>
    </source>
</reference>
<feature type="domain" description="EF-hand" evidence="3">
    <location>
        <begin position="53"/>
        <end position="88"/>
    </location>
</feature>
<feature type="compositionally biased region" description="Basic and acidic residues" evidence="1">
    <location>
        <begin position="52"/>
        <end position="63"/>
    </location>
</feature>
<dbReference type="CDD" id="cd00051">
    <property type="entry name" value="EFh"/>
    <property type="match status" value="1"/>
</dbReference>
<name>A0A7X4RU01_9VIBR</name>
<protein>
    <submittedName>
        <fullName evidence="4">EF-hand domain-containing protein</fullName>
    </submittedName>
</protein>
<feature type="region of interest" description="Disordered" evidence="1">
    <location>
        <begin position="20"/>
        <end position="115"/>
    </location>
</feature>
<dbReference type="PROSITE" id="PS50222">
    <property type="entry name" value="EF_HAND_2"/>
    <property type="match status" value="1"/>
</dbReference>
<dbReference type="EMBL" id="WEKT01000012">
    <property type="protein sequence ID" value="MZI93381.1"/>
    <property type="molecule type" value="Genomic_DNA"/>
</dbReference>
<organism evidence="4 5">
    <name type="scientific">Vibrio eleionomae</name>
    <dbReference type="NCBI Taxonomy" id="2653505"/>
    <lineage>
        <taxon>Bacteria</taxon>
        <taxon>Pseudomonadati</taxon>
        <taxon>Pseudomonadota</taxon>
        <taxon>Gammaproteobacteria</taxon>
        <taxon>Vibrionales</taxon>
        <taxon>Vibrionaceae</taxon>
        <taxon>Vibrio</taxon>
    </lineage>
</organism>
<feature type="chain" id="PRO_5031078212" evidence="2">
    <location>
        <begin position="22"/>
        <end position="115"/>
    </location>
</feature>
<dbReference type="SUPFAM" id="SSF47473">
    <property type="entry name" value="EF-hand"/>
    <property type="match status" value="1"/>
</dbReference>
<feature type="compositionally biased region" description="Polar residues" evidence="1">
    <location>
        <begin position="65"/>
        <end position="75"/>
    </location>
</feature>
<comment type="caution">
    <text evidence="4">The sequence shown here is derived from an EMBL/GenBank/DDBJ whole genome shotgun (WGS) entry which is preliminary data.</text>
</comment>
<evidence type="ECO:0000259" key="3">
    <source>
        <dbReference type="PROSITE" id="PS50222"/>
    </source>
</evidence>
<dbReference type="InterPro" id="IPR018247">
    <property type="entry name" value="EF_Hand_1_Ca_BS"/>
</dbReference>
<gene>
    <name evidence="4" type="ORF">F9817_09240</name>
</gene>
<proteinExistence type="predicted"/>
<feature type="signal peptide" evidence="2">
    <location>
        <begin position="1"/>
        <end position="21"/>
    </location>
</feature>
<keyword evidence="5" id="KW-1185">Reference proteome</keyword>
<accession>A0A7X4RU01</accession>
<dbReference type="AlphaFoldDB" id="A0A7X4RU01"/>
<evidence type="ECO:0000313" key="5">
    <source>
        <dbReference type="Proteomes" id="UP000462621"/>
    </source>
</evidence>
<keyword evidence="2" id="KW-0732">Signal</keyword>
<dbReference type="GO" id="GO:0005509">
    <property type="term" value="F:calcium ion binding"/>
    <property type="evidence" value="ECO:0007669"/>
    <property type="project" value="InterPro"/>
</dbReference>
<evidence type="ECO:0000313" key="4">
    <source>
        <dbReference type="EMBL" id="MZI93381.1"/>
    </source>
</evidence>
<evidence type="ECO:0000256" key="1">
    <source>
        <dbReference type="SAM" id="MobiDB-lite"/>
    </source>
</evidence>
<sequence length="115" mass="12512">MRKQLLIWASAALLCSPFALADNQPPAKPGNGGQPPQFSDFDTNGDGVLTSDEVRGPMKRDFDQMDSNGDGQVTESELDTFMRSHKPPQGAPGSHNNNSQSSDNDDDEHSDFFDN</sequence>
<dbReference type="Proteomes" id="UP000462621">
    <property type="component" value="Unassembled WGS sequence"/>
</dbReference>
<dbReference type="PROSITE" id="PS00018">
    <property type="entry name" value="EF_HAND_1"/>
    <property type="match status" value="1"/>
</dbReference>
<evidence type="ECO:0000256" key="2">
    <source>
        <dbReference type="SAM" id="SignalP"/>
    </source>
</evidence>
<dbReference type="RefSeq" id="WP_161154725.1">
    <property type="nucleotide sequence ID" value="NZ_WEKT01000012.1"/>
</dbReference>